<proteinExistence type="predicted"/>
<protein>
    <submittedName>
        <fullName evidence="4">Uncharacterized protein LOC106819238</fullName>
    </submittedName>
</protein>
<dbReference type="Gene3D" id="3.30.420.10">
    <property type="entry name" value="Ribonuclease H-like superfamily/Ribonuclease H"/>
    <property type="match status" value="1"/>
</dbReference>
<reference evidence="4" key="1">
    <citation type="submission" date="2025-08" db="UniProtKB">
        <authorList>
            <consortium name="RefSeq"/>
        </authorList>
    </citation>
    <scope>IDENTIFICATION</scope>
</reference>
<feature type="compositionally biased region" description="Low complexity" evidence="1">
    <location>
        <begin position="381"/>
        <end position="392"/>
    </location>
</feature>
<gene>
    <name evidence="4" type="primary">LOC106819238</name>
</gene>
<dbReference type="InterPro" id="IPR050951">
    <property type="entry name" value="Retrovirus_Pol_polyprotein"/>
</dbReference>
<evidence type="ECO:0000313" key="3">
    <source>
        <dbReference type="Proteomes" id="UP000695022"/>
    </source>
</evidence>
<dbReference type="InterPro" id="IPR012337">
    <property type="entry name" value="RNaseH-like_sf"/>
</dbReference>
<dbReference type="PROSITE" id="PS50994">
    <property type="entry name" value="INTEGRASE"/>
    <property type="match status" value="1"/>
</dbReference>
<evidence type="ECO:0000256" key="1">
    <source>
        <dbReference type="SAM" id="MobiDB-lite"/>
    </source>
</evidence>
<dbReference type="PANTHER" id="PTHR37984">
    <property type="entry name" value="PROTEIN CBG26694"/>
    <property type="match status" value="1"/>
</dbReference>
<dbReference type="PANTHER" id="PTHR37984:SF7">
    <property type="entry name" value="INTEGRASE CATALYTIC DOMAIN-CONTAINING PROTEIN"/>
    <property type="match status" value="1"/>
</dbReference>
<dbReference type="RefSeq" id="XP_014679370.1">
    <property type="nucleotide sequence ID" value="XM_014823884.1"/>
</dbReference>
<dbReference type="InterPro" id="IPR036397">
    <property type="entry name" value="RNaseH_sf"/>
</dbReference>
<dbReference type="SUPFAM" id="SSF53098">
    <property type="entry name" value="Ribonuclease H-like"/>
    <property type="match status" value="1"/>
</dbReference>
<keyword evidence="3" id="KW-1185">Reference proteome</keyword>
<name>A0ABM1F4J9_PRICU</name>
<dbReference type="GeneID" id="106819238"/>
<organism evidence="3 4">
    <name type="scientific">Priapulus caudatus</name>
    <name type="common">Priapulid worm</name>
    <dbReference type="NCBI Taxonomy" id="37621"/>
    <lineage>
        <taxon>Eukaryota</taxon>
        <taxon>Metazoa</taxon>
        <taxon>Ecdysozoa</taxon>
        <taxon>Scalidophora</taxon>
        <taxon>Priapulida</taxon>
        <taxon>Priapulimorpha</taxon>
        <taxon>Priapulimorphida</taxon>
        <taxon>Priapulidae</taxon>
        <taxon>Priapulus</taxon>
    </lineage>
</organism>
<sequence>MELRARAMIFWPGITADIYKIRAECDECNKNAPSQAPLPSMPATPPSTPFEAVFADFLNFGGHHYLVVGDRFSGWVEIFASPVGSPRAGAMGLIASLCTFFATFGVPEELSSDGGPEFTASATRDFLYRWGISHRVSSAQHPQSNGRAEVAVKSAKRLLRSNVGPTGVLDNDRLLCALLQLRNTPDPDCNVSPAQIVFGKQLRNSFSFVNRQEKYSNPFVHPEWQEAWHSKEVALRARFVKSSESLNEHVRPLRPIHDGDRCFIQNQVGNSPKRWDRTGTVVETLGHDQYRIKVDGFGHLTTRNRKFLRAFVPASTEIQERAHTGPSMPSLAPPALKPPDAALPRPGLPYAAPRDPCTDTPCVAPPSPSAPHKRPTDDDLPAATLSLPTLAPALPPHGQPPPLSIASPPTPSLRPCRAIRQPRVYEPETGRWISS</sequence>
<evidence type="ECO:0000259" key="2">
    <source>
        <dbReference type="PROSITE" id="PS50994"/>
    </source>
</evidence>
<dbReference type="InterPro" id="IPR001584">
    <property type="entry name" value="Integrase_cat-core"/>
</dbReference>
<feature type="domain" description="Integrase catalytic" evidence="2">
    <location>
        <begin position="45"/>
        <end position="201"/>
    </location>
</feature>
<accession>A0ABM1F4J9</accession>
<feature type="region of interest" description="Disordered" evidence="1">
    <location>
        <begin position="318"/>
        <end position="435"/>
    </location>
</feature>
<evidence type="ECO:0000313" key="4">
    <source>
        <dbReference type="RefSeq" id="XP_014679370.1"/>
    </source>
</evidence>
<feature type="compositionally biased region" description="Pro residues" evidence="1">
    <location>
        <begin position="393"/>
        <end position="412"/>
    </location>
</feature>
<dbReference type="Proteomes" id="UP000695022">
    <property type="component" value="Unplaced"/>
</dbReference>